<dbReference type="InterPro" id="IPR035952">
    <property type="entry name" value="Rhomboid-like_sf"/>
</dbReference>
<dbReference type="SUPFAM" id="SSF57845">
    <property type="entry name" value="B-box zinc-binding domain"/>
    <property type="match status" value="1"/>
</dbReference>
<keyword evidence="4" id="KW-0378">Hydrolase</keyword>
<dbReference type="PANTHER" id="PTHR43731">
    <property type="entry name" value="RHOMBOID PROTEASE"/>
    <property type="match status" value="1"/>
</dbReference>
<feature type="transmembrane region" description="Helical" evidence="7">
    <location>
        <begin position="270"/>
        <end position="289"/>
    </location>
</feature>
<keyword evidence="6 7" id="KW-0472">Membrane</keyword>
<accession>A0A1G9I7M9</accession>
<evidence type="ECO:0000256" key="5">
    <source>
        <dbReference type="ARBA" id="ARBA00022989"/>
    </source>
</evidence>
<keyword evidence="10" id="KW-1185">Reference proteome</keyword>
<keyword evidence="9" id="KW-0645">Protease</keyword>
<feature type="transmembrane region" description="Helical" evidence="7">
    <location>
        <begin position="243"/>
        <end position="261"/>
    </location>
</feature>
<feature type="transmembrane region" description="Helical" evidence="7">
    <location>
        <begin position="219"/>
        <end position="237"/>
    </location>
</feature>
<dbReference type="EMBL" id="FNGP01000001">
    <property type="protein sequence ID" value="SDL21112.1"/>
    <property type="molecule type" value="Genomic_DNA"/>
</dbReference>
<evidence type="ECO:0000256" key="6">
    <source>
        <dbReference type="ARBA" id="ARBA00023136"/>
    </source>
</evidence>
<evidence type="ECO:0000256" key="3">
    <source>
        <dbReference type="ARBA" id="ARBA00022692"/>
    </source>
</evidence>
<comment type="similarity">
    <text evidence="2">Belongs to the peptidase S54 family.</text>
</comment>
<evidence type="ECO:0000256" key="4">
    <source>
        <dbReference type="ARBA" id="ARBA00022801"/>
    </source>
</evidence>
<feature type="transmembrane region" description="Helical" evidence="7">
    <location>
        <begin position="194"/>
        <end position="212"/>
    </location>
</feature>
<evidence type="ECO:0000313" key="9">
    <source>
        <dbReference type="EMBL" id="SDL21112.1"/>
    </source>
</evidence>
<dbReference type="GO" id="GO:0004252">
    <property type="term" value="F:serine-type endopeptidase activity"/>
    <property type="evidence" value="ECO:0007669"/>
    <property type="project" value="InterPro"/>
</dbReference>
<evidence type="ECO:0000256" key="2">
    <source>
        <dbReference type="ARBA" id="ARBA00009045"/>
    </source>
</evidence>
<dbReference type="AlphaFoldDB" id="A0A1G9I7M9"/>
<feature type="transmembrane region" description="Helical" evidence="7">
    <location>
        <begin position="169"/>
        <end position="188"/>
    </location>
</feature>
<dbReference type="GO" id="GO:0006508">
    <property type="term" value="P:proteolysis"/>
    <property type="evidence" value="ECO:0007669"/>
    <property type="project" value="UniProtKB-KW"/>
</dbReference>
<reference evidence="9 10" key="1">
    <citation type="submission" date="2016-10" db="EMBL/GenBank/DDBJ databases">
        <authorList>
            <person name="de Groot N.N."/>
        </authorList>
    </citation>
    <scope>NUCLEOTIDE SEQUENCE [LARGE SCALE GENOMIC DNA]</scope>
    <source>
        <strain evidence="9 10">CGMCC 1.9159</strain>
    </source>
</reference>
<dbReference type="InterPro" id="IPR022764">
    <property type="entry name" value="Peptidase_S54_rhomboid_dom"/>
</dbReference>
<evidence type="ECO:0000313" key="10">
    <source>
        <dbReference type="Proteomes" id="UP000199475"/>
    </source>
</evidence>
<comment type="subcellular location">
    <subcellularLocation>
        <location evidence="1">Membrane</location>
        <topology evidence="1">Multi-pass membrane protein</topology>
    </subcellularLocation>
</comment>
<feature type="transmembrane region" description="Helical" evidence="7">
    <location>
        <begin position="129"/>
        <end position="157"/>
    </location>
</feature>
<organism evidence="9 10">
    <name type="scientific">Tessaracoccus oleiagri</name>
    <dbReference type="NCBI Taxonomy" id="686624"/>
    <lineage>
        <taxon>Bacteria</taxon>
        <taxon>Bacillati</taxon>
        <taxon>Actinomycetota</taxon>
        <taxon>Actinomycetes</taxon>
        <taxon>Propionibacteriales</taxon>
        <taxon>Propionibacteriaceae</taxon>
        <taxon>Tessaracoccus</taxon>
    </lineage>
</organism>
<dbReference type="Proteomes" id="UP000199475">
    <property type="component" value="Unassembled WGS sequence"/>
</dbReference>
<dbReference type="RefSeq" id="WP_245701473.1">
    <property type="nucleotide sequence ID" value="NZ_FNGP01000001.1"/>
</dbReference>
<evidence type="ECO:0000256" key="7">
    <source>
        <dbReference type="SAM" id="Phobius"/>
    </source>
</evidence>
<proteinExistence type="inferred from homology"/>
<feature type="domain" description="Peptidase S54 rhomboid" evidence="8">
    <location>
        <begin position="128"/>
        <end position="259"/>
    </location>
</feature>
<dbReference type="GO" id="GO:0016020">
    <property type="term" value="C:membrane"/>
    <property type="evidence" value="ECO:0007669"/>
    <property type="project" value="UniProtKB-SubCell"/>
</dbReference>
<feature type="transmembrane region" description="Helical" evidence="7">
    <location>
        <begin position="64"/>
        <end position="84"/>
    </location>
</feature>
<dbReference type="PANTHER" id="PTHR43731:SF14">
    <property type="entry name" value="PRESENILIN-ASSOCIATED RHOMBOID-LIKE PROTEIN, MITOCHONDRIAL"/>
    <property type="match status" value="1"/>
</dbReference>
<keyword evidence="5 7" id="KW-1133">Transmembrane helix</keyword>
<dbReference type="InterPro" id="IPR050925">
    <property type="entry name" value="Rhomboid_protease_S54"/>
</dbReference>
<dbReference type="Pfam" id="PF01694">
    <property type="entry name" value="Rhomboid"/>
    <property type="match status" value="1"/>
</dbReference>
<name>A0A1G9I7M9_9ACTN</name>
<evidence type="ECO:0000259" key="8">
    <source>
        <dbReference type="Pfam" id="PF01694"/>
    </source>
</evidence>
<sequence length="291" mass="31220">MDTEACYRHPNRATRIHCQRCDRPICPDCMVQGSVGFHCPECVKASPKPKLKARRFRPGQGTSIALVAINAVVWLAVMATGRGLSPLIGLLALTPEGACVVGDGRILLTDQAGCLAEGLTWEAGVSSGAVWQVITSAFVHVEIWHIMFNMMALLILGPQVEAVLGRGRFLAIYFFSALTGSAVVMAFTPPFLTTLGASGAIFGLMGAFLAIALRRKLELRGILVWLGLNAAFTFLVPNVSWQGHLGGLLGGLAITALMVYLPRKQRRYEWYYVAALAAVPVVAIAALSLTV</sequence>
<dbReference type="STRING" id="686624.SAMN04488242_0769"/>
<keyword evidence="3 7" id="KW-0812">Transmembrane</keyword>
<dbReference type="SUPFAM" id="SSF144091">
    <property type="entry name" value="Rhomboid-like"/>
    <property type="match status" value="1"/>
</dbReference>
<dbReference type="Gene3D" id="1.20.1540.10">
    <property type="entry name" value="Rhomboid-like"/>
    <property type="match status" value="1"/>
</dbReference>
<protein>
    <submittedName>
        <fullName evidence="9">Membrane associated serine protease, rhomboid family</fullName>
    </submittedName>
</protein>
<gene>
    <name evidence="9" type="ORF">SAMN04488242_0769</name>
</gene>
<evidence type="ECO:0000256" key="1">
    <source>
        <dbReference type="ARBA" id="ARBA00004141"/>
    </source>
</evidence>